<comment type="caution">
    <text evidence="1">The sequence shown here is derived from an EMBL/GenBank/DDBJ whole genome shotgun (WGS) entry which is preliminary data.</text>
</comment>
<dbReference type="AlphaFoldDB" id="X0Z0C4"/>
<sequence>MEDAARCLLETYHQDAIEQGGRIRDGLRDAVEQTIVSLGNGFLAHPRNEFLREAVRDGQIAPDAFYQEILYIIYRF</sequence>
<accession>X0Z0C4</accession>
<proteinExistence type="predicted"/>
<reference evidence="1" key="1">
    <citation type="journal article" date="2014" name="Front. Microbiol.">
        <title>High frequency of phylogenetically diverse reductive dehalogenase-homologous genes in deep subseafloor sedimentary metagenomes.</title>
        <authorList>
            <person name="Kawai M."/>
            <person name="Futagami T."/>
            <person name="Toyoda A."/>
            <person name="Takaki Y."/>
            <person name="Nishi S."/>
            <person name="Hori S."/>
            <person name="Arai W."/>
            <person name="Tsubouchi T."/>
            <person name="Morono Y."/>
            <person name="Uchiyama I."/>
            <person name="Ito T."/>
            <person name="Fujiyama A."/>
            <person name="Inagaki F."/>
            <person name="Takami H."/>
        </authorList>
    </citation>
    <scope>NUCLEOTIDE SEQUENCE</scope>
    <source>
        <strain evidence="1">Expedition CK06-06</strain>
    </source>
</reference>
<evidence type="ECO:0000313" key="1">
    <source>
        <dbReference type="EMBL" id="GAG42146.1"/>
    </source>
</evidence>
<feature type="non-terminal residue" evidence="1">
    <location>
        <position position="76"/>
    </location>
</feature>
<protein>
    <submittedName>
        <fullName evidence="1">Uncharacterized protein</fullName>
    </submittedName>
</protein>
<gene>
    <name evidence="1" type="ORF">S01H1_85655</name>
</gene>
<name>X0Z0C4_9ZZZZ</name>
<dbReference type="EMBL" id="BARS01058920">
    <property type="protein sequence ID" value="GAG42146.1"/>
    <property type="molecule type" value="Genomic_DNA"/>
</dbReference>
<organism evidence="1">
    <name type="scientific">marine sediment metagenome</name>
    <dbReference type="NCBI Taxonomy" id="412755"/>
    <lineage>
        <taxon>unclassified sequences</taxon>
        <taxon>metagenomes</taxon>
        <taxon>ecological metagenomes</taxon>
    </lineage>
</organism>